<reference evidence="1" key="1">
    <citation type="submission" date="2020-03" db="EMBL/GenBank/DDBJ databases">
        <title>The deep terrestrial virosphere.</title>
        <authorList>
            <person name="Holmfeldt K."/>
            <person name="Nilsson E."/>
            <person name="Simone D."/>
            <person name="Lopez-Fernandez M."/>
            <person name="Wu X."/>
            <person name="de Brujin I."/>
            <person name="Lundin D."/>
            <person name="Andersson A."/>
            <person name="Bertilsson S."/>
            <person name="Dopson M."/>
        </authorList>
    </citation>
    <scope>NUCLEOTIDE SEQUENCE</scope>
    <source>
        <strain evidence="1">MM415A09546</strain>
    </source>
</reference>
<accession>A0A6M3JG98</accession>
<name>A0A6M3JG98_9ZZZZ</name>
<dbReference type="EMBL" id="MT141580">
    <property type="protein sequence ID" value="QJA68041.1"/>
    <property type="molecule type" value="Genomic_DNA"/>
</dbReference>
<dbReference type="AlphaFoldDB" id="A0A6M3JG98"/>
<gene>
    <name evidence="1" type="ORF">MM415A09546_0006</name>
</gene>
<proteinExistence type="predicted"/>
<organism evidence="1">
    <name type="scientific">viral metagenome</name>
    <dbReference type="NCBI Taxonomy" id="1070528"/>
    <lineage>
        <taxon>unclassified sequences</taxon>
        <taxon>metagenomes</taxon>
        <taxon>organismal metagenomes</taxon>
    </lineage>
</organism>
<evidence type="ECO:0000313" key="1">
    <source>
        <dbReference type="EMBL" id="QJA68041.1"/>
    </source>
</evidence>
<protein>
    <submittedName>
        <fullName evidence="1">Uncharacterized protein</fullName>
    </submittedName>
</protein>
<sequence>MSNIPIALHKDIYEFIVKAAECSPWYCDCMGVYTCAGCDAHMPCDDEEDNPEQWLYDPCHHEHYCVYRQAYELRARLIKENVLSCPDFLCHPCLIKISCDEAQRLNAEPIKSVLQGEEALPIFSLDMNCDKYECRYCPYTVQCDEELAKAHYTRINSPWPEREDFDTPADKQTKETDNNRYILDHIESAIRS</sequence>